<accession>A0A7C3KIQ5</accession>
<feature type="region of interest" description="Disordered" evidence="1">
    <location>
        <begin position="54"/>
        <end position="78"/>
    </location>
</feature>
<gene>
    <name evidence="2" type="ORF">ENR64_29205</name>
</gene>
<name>A0A7C3KIQ5_9CYAN</name>
<evidence type="ECO:0000256" key="1">
    <source>
        <dbReference type="SAM" id="MobiDB-lite"/>
    </source>
</evidence>
<proteinExistence type="predicted"/>
<evidence type="ECO:0000313" key="2">
    <source>
        <dbReference type="EMBL" id="HFN01747.1"/>
    </source>
</evidence>
<reference evidence="2" key="1">
    <citation type="journal article" date="2020" name="mSystems">
        <title>Genome- and Community-Level Interaction Insights into Carbon Utilization and Element Cycling Functions of Hydrothermarchaeota in Hydrothermal Sediment.</title>
        <authorList>
            <person name="Zhou Z."/>
            <person name="Liu Y."/>
            <person name="Xu W."/>
            <person name="Pan J."/>
            <person name="Luo Z.H."/>
            <person name="Li M."/>
        </authorList>
    </citation>
    <scope>NUCLEOTIDE SEQUENCE [LARGE SCALE GENOMIC DNA]</scope>
    <source>
        <strain evidence="2">SpSt-418</strain>
    </source>
</reference>
<sequence length="251" mass="27705">MAQLHEARLVQRSQKLLWRRIFSALVVGGAISAAVCAETQVSLAQKTSALPPPPDVDFDLVPVPSKPVPQSPASPETPREYIYKAPPAAKPNSSKPINVRTTRYMVYVNGNSPYLLQQIRLVEPDAFVQTFQGEPVIQVGMFDTEQAAQAQSKRFADYGLKADVATVEISAPSGEFSDRGYVVVIPSRQTEFASLTSQLTRLGIPEQVIQAKLAPIAPHLQLGPYRDRQDAEFVSRSLRRNGLDARLYFSR</sequence>
<organism evidence="2">
    <name type="scientific">Oscillatoriales cyanobacterium SpSt-418</name>
    <dbReference type="NCBI Taxonomy" id="2282169"/>
    <lineage>
        <taxon>Bacteria</taxon>
        <taxon>Bacillati</taxon>
        <taxon>Cyanobacteriota</taxon>
        <taxon>Cyanophyceae</taxon>
        <taxon>Oscillatoriophycideae</taxon>
        <taxon>Oscillatoriales</taxon>
    </lineage>
</organism>
<comment type="caution">
    <text evidence="2">The sequence shown here is derived from an EMBL/GenBank/DDBJ whole genome shotgun (WGS) entry which is preliminary data.</text>
</comment>
<protein>
    <recommendedName>
        <fullName evidence="3">SPOR domain-containing protein</fullName>
    </recommendedName>
</protein>
<dbReference type="AlphaFoldDB" id="A0A7C3KIQ5"/>
<dbReference type="EMBL" id="DSRU01000442">
    <property type="protein sequence ID" value="HFN01747.1"/>
    <property type="molecule type" value="Genomic_DNA"/>
</dbReference>
<evidence type="ECO:0008006" key="3">
    <source>
        <dbReference type="Google" id="ProtNLM"/>
    </source>
</evidence>